<sequence length="120" mass="13810">LAEVCLTLPVSNAWPERGASAIKRLKTRQRSNLKNDMLRSLLHITVNGPDSSDCHHVIEEAMKEWLSKPRRKIAKYTDKQKEVAKHVTVDNASVQVESQSDLERIHSAYMKTLKRIFKKM</sequence>
<accession>A0A6S7LF10</accession>
<name>A0A6S7LF10_PARCT</name>
<dbReference type="AlphaFoldDB" id="A0A6S7LF10"/>
<evidence type="ECO:0000313" key="2">
    <source>
        <dbReference type="Proteomes" id="UP001152795"/>
    </source>
</evidence>
<dbReference type="EMBL" id="CACRXK020017369">
    <property type="protein sequence ID" value="CAB4031119.1"/>
    <property type="molecule type" value="Genomic_DNA"/>
</dbReference>
<organism evidence="1 2">
    <name type="scientific">Paramuricea clavata</name>
    <name type="common">Red gorgonian</name>
    <name type="synonym">Violescent sea-whip</name>
    <dbReference type="NCBI Taxonomy" id="317549"/>
    <lineage>
        <taxon>Eukaryota</taxon>
        <taxon>Metazoa</taxon>
        <taxon>Cnidaria</taxon>
        <taxon>Anthozoa</taxon>
        <taxon>Octocorallia</taxon>
        <taxon>Malacalcyonacea</taxon>
        <taxon>Plexauridae</taxon>
        <taxon>Paramuricea</taxon>
    </lineage>
</organism>
<feature type="non-terminal residue" evidence="1">
    <location>
        <position position="1"/>
    </location>
</feature>
<dbReference type="PANTHER" id="PTHR46880">
    <property type="entry name" value="RAS-ASSOCIATING DOMAIN-CONTAINING PROTEIN"/>
    <property type="match status" value="1"/>
</dbReference>
<reference evidence="1" key="1">
    <citation type="submission" date="2020-04" db="EMBL/GenBank/DDBJ databases">
        <authorList>
            <person name="Alioto T."/>
            <person name="Alioto T."/>
            <person name="Gomez Garrido J."/>
        </authorList>
    </citation>
    <scope>NUCLEOTIDE SEQUENCE</scope>
    <source>
        <strain evidence="1">A484AB</strain>
    </source>
</reference>
<comment type="caution">
    <text evidence="1">The sequence shown here is derived from an EMBL/GenBank/DDBJ whole genome shotgun (WGS) entry which is preliminary data.</text>
</comment>
<keyword evidence="2" id="KW-1185">Reference proteome</keyword>
<dbReference type="OrthoDB" id="5990256at2759"/>
<dbReference type="PANTHER" id="PTHR46880:SF5">
    <property type="entry name" value="DUF4371 DOMAIN-CONTAINING PROTEIN"/>
    <property type="match status" value="1"/>
</dbReference>
<evidence type="ECO:0000313" key="1">
    <source>
        <dbReference type="EMBL" id="CAB4031119.1"/>
    </source>
</evidence>
<proteinExistence type="predicted"/>
<protein>
    <submittedName>
        <fullName evidence="1">Uncharacterized protein</fullName>
    </submittedName>
</protein>
<dbReference type="Proteomes" id="UP001152795">
    <property type="component" value="Unassembled WGS sequence"/>
</dbReference>
<gene>
    <name evidence="1" type="ORF">PACLA_8A045330</name>
</gene>